<keyword evidence="8" id="KW-1185">Reference proteome</keyword>
<comment type="subcellular location">
    <subcellularLocation>
        <location evidence="1">Membrane</location>
    </subcellularLocation>
</comment>
<dbReference type="InterPro" id="IPR008983">
    <property type="entry name" value="Tumour_necrosis_fac-like_dom"/>
</dbReference>
<keyword evidence="4 5" id="KW-0472">Membrane</keyword>
<gene>
    <name evidence="7" type="ORF">UPYG_G00105100</name>
</gene>
<dbReference type="AlphaFoldDB" id="A0ABD0X2P4"/>
<dbReference type="CDD" id="cd00184">
    <property type="entry name" value="TNF"/>
    <property type="match status" value="1"/>
</dbReference>
<dbReference type="InterPro" id="IPR006052">
    <property type="entry name" value="TNF_dom"/>
</dbReference>
<organism evidence="7 8">
    <name type="scientific">Umbra pygmaea</name>
    <name type="common">Eastern mudminnow</name>
    <dbReference type="NCBI Taxonomy" id="75934"/>
    <lineage>
        <taxon>Eukaryota</taxon>
        <taxon>Metazoa</taxon>
        <taxon>Chordata</taxon>
        <taxon>Craniata</taxon>
        <taxon>Vertebrata</taxon>
        <taxon>Euteleostomi</taxon>
        <taxon>Actinopterygii</taxon>
        <taxon>Neopterygii</taxon>
        <taxon>Teleostei</taxon>
        <taxon>Protacanthopterygii</taxon>
        <taxon>Esociformes</taxon>
        <taxon>Umbridae</taxon>
        <taxon>Umbra</taxon>
    </lineage>
</organism>
<evidence type="ECO:0000256" key="2">
    <source>
        <dbReference type="ARBA" id="ARBA00008670"/>
    </source>
</evidence>
<evidence type="ECO:0000313" key="8">
    <source>
        <dbReference type="Proteomes" id="UP001557470"/>
    </source>
</evidence>
<name>A0ABD0X2P4_UMBPY</name>
<protein>
    <recommendedName>
        <fullName evidence="6">THD domain-containing protein</fullName>
    </recommendedName>
</protein>
<dbReference type="SMART" id="SM00207">
    <property type="entry name" value="TNF"/>
    <property type="match status" value="1"/>
</dbReference>
<evidence type="ECO:0000259" key="6">
    <source>
        <dbReference type="PROSITE" id="PS50049"/>
    </source>
</evidence>
<evidence type="ECO:0000256" key="4">
    <source>
        <dbReference type="ARBA" id="ARBA00023136"/>
    </source>
</evidence>
<dbReference type="PANTHER" id="PTHR11471:SF34">
    <property type="entry name" value="TUMOR NECROSIS FACTOR LIGAND SUPERFAMILY MEMBER 14"/>
    <property type="match status" value="1"/>
</dbReference>
<evidence type="ECO:0000256" key="5">
    <source>
        <dbReference type="SAM" id="Phobius"/>
    </source>
</evidence>
<dbReference type="GO" id="GO:0016020">
    <property type="term" value="C:membrane"/>
    <property type="evidence" value="ECO:0007669"/>
    <property type="project" value="UniProtKB-SubCell"/>
</dbReference>
<dbReference type="GO" id="GO:0005615">
    <property type="term" value="C:extracellular space"/>
    <property type="evidence" value="ECO:0007669"/>
    <property type="project" value="UniProtKB-KW"/>
</dbReference>
<dbReference type="Pfam" id="PF00229">
    <property type="entry name" value="TNF"/>
    <property type="match status" value="1"/>
</dbReference>
<feature type="domain" description="THD" evidence="6">
    <location>
        <begin position="102"/>
        <end position="239"/>
    </location>
</feature>
<evidence type="ECO:0000313" key="7">
    <source>
        <dbReference type="EMBL" id="KAL0993240.1"/>
    </source>
</evidence>
<dbReference type="PANTHER" id="PTHR11471">
    <property type="entry name" value="TUMOR NECROSIS FACTOR FAMILY MEMBER"/>
    <property type="match status" value="1"/>
</dbReference>
<proteinExistence type="inferred from homology"/>
<keyword evidence="3" id="KW-0202">Cytokine</keyword>
<dbReference type="GO" id="GO:0005125">
    <property type="term" value="F:cytokine activity"/>
    <property type="evidence" value="ECO:0007669"/>
    <property type="project" value="UniProtKB-KW"/>
</dbReference>
<keyword evidence="5" id="KW-0812">Transmembrane</keyword>
<dbReference type="Gene3D" id="2.60.120.40">
    <property type="match status" value="1"/>
</dbReference>
<dbReference type="EMBL" id="JAGEUA010000003">
    <property type="protein sequence ID" value="KAL0993240.1"/>
    <property type="molecule type" value="Genomic_DNA"/>
</dbReference>
<feature type="transmembrane region" description="Helical" evidence="5">
    <location>
        <begin position="41"/>
        <end position="63"/>
    </location>
</feature>
<keyword evidence="5" id="KW-1133">Transmembrane helix</keyword>
<dbReference type="SUPFAM" id="SSF49842">
    <property type="entry name" value="TNF-like"/>
    <property type="match status" value="1"/>
</dbReference>
<comment type="similarity">
    <text evidence="2">Belongs to the tumor necrosis factor family.</text>
</comment>
<evidence type="ECO:0000256" key="1">
    <source>
        <dbReference type="ARBA" id="ARBA00004370"/>
    </source>
</evidence>
<reference evidence="7 8" key="1">
    <citation type="submission" date="2024-06" db="EMBL/GenBank/DDBJ databases">
        <authorList>
            <person name="Pan Q."/>
            <person name="Wen M."/>
            <person name="Jouanno E."/>
            <person name="Zahm M."/>
            <person name="Klopp C."/>
            <person name="Cabau C."/>
            <person name="Louis A."/>
            <person name="Berthelot C."/>
            <person name="Parey E."/>
            <person name="Roest Crollius H."/>
            <person name="Montfort J."/>
            <person name="Robinson-Rechavi M."/>
            <person name="Bouchez O."/>
            <person name="Lampietro C."/>
            <person name="Lopez Roques C."/>
            <person name="Donnadieu C."/>
            <person name="Postlethwait J."/>
            <person name="Bobe J."/>
            <person name="Verreycken H."/>
            <person name="Guiguen Y."/>
        </authorList>
    </citation>
    <scope>NUCLEOTIDE SEQUENCE [LARGE SCALE GENOMIC DNA]</scope>
    <source>
        <strain evidence="7">Up_M1</strain>
        <tissue evidence="7">Testis</tissue>
    </source>
</reference>
<dbReference type="Proteomes" id="UP001557470">
    <property type="component" value="Unassembled WGS sequence"/>
</dbReference>
<dbReference type="PROSITE" id="PS50049">
    <property type="entry name" value="THD_2"/>
    <property type="match status" value="1"/>
</dbReference>
<comment type="caution">
    <text evidence="7">The sequence shown here is derived from an EMBL/GenBank/DDBJ whole genome shotgun (WGS) entry which is preliminary data.</text>
</comment>
<accession>A0ABD0X2P4</accession>
<evidence type="ECO:0000256" key="3">
    <source>
        <dbReference type="ARBA" id="ARBA00022514"/>
    </source>
</evidence>
<sequence length="239" mass="26918">MAEHGVPYPSVFMVDTHAAYPPLPPKLRPHDRRRSVAQTMLFLLVALAFFGLAIEACFIYHLYSTKGNAESGSAALSIQDEEDITDILPTERPNPVVLPSKPVAHLTAAPQAGREDGVIEWNMEDQPLLHGIIYNKGKLVIQKEGYYYIYSKVFFSEADVPFMHSVCKTTPRYSEIHPLSLLQSRRYHPKSGRNIVTSNSYLGGVFHFFENDSIFVKVVNISQIRISLATENVFGIYMI</sequence>